<feature type="compositionally biased region" description="Polar residues" evidence="1">
    <location>
        <begin position="155"/>
        <end position="167"/>
    </location>
</feature>
<protein>
    <submittedName>
        <fullName evidence="2">Uncharacterized protein</fullName>
    </submittedName>
</protein>
<gene>
    <name evidence="2" type="ORF">RFI_18615</name>
</gene>
<dbReference type="EMBL" id="ASPP01014610">
    <property type="protein sequence ID" value="ETO18645.1"/>
    <property type="molecule type" value="Genomic_DNA"/>
</dbReference>
<evidence type="ECO:0000313" key="3">
    <source>
        <dbReference type="Proteomes" id="UP000023152"/>
    </source>
</evidence>
<evidence type="ECO:0000256" key="1">
    <source>
        <dbReference type="SAM" id="MobiDB-lite"/>
    </source>
</evidence>
<name>X6MX91_RETFI</name>
<feature type="region of interest" description="Disordered" evidence="1">
    <location>
        <begin position="1"/>
        <end position="24"/>
    </location>
</feature>
<organism evidence="2 3">
    <name type="scientific">Reticulomyxa filosa</name>
    <dbReference type="NCBI Taxonomy" id="46433"/>
    <lineage>
        <taxon>Eukaryota</taxon>
        <taxon>Sar</taxon>
        <taxon>Rhizaria</taxon>
        <taxon>Retaria</taxon>
        <taxon>Foraminifera</taxon>
        <taxon>Monothalamids</taxon>
        <taxon>Reticulomyxidae</taxon>
        <taxon>Reticulomyxa</taxon>
    </lineage>
</organism>
<comment type="caution">
    <text evidence="2">The sequence shown here is derived from an EMBL/GenBank/DDBJ whole genome shotgun (WGS) entry which is preliminary data.</text>
</comment>
<dbReference type="Proteomes" id="UP000023152">
    <property type="component" value="Unassembled WGS sequence"/>
</dbReference>
<proteinExistence type="predicted"/>
<reference evidence="2 3" key="1">
    <citation type="journal article" date="2013" name="Curr. Biol.">
        <title>The Genome of the Foraminiferan Reticulomyxa filosa.</title>
        <authorList>
            <person name="Glockner G."/>
            <person name="Hulsmann N."/>
            <person name="Schleicher M."/>
            <person name="Noegel A.A."/>
            <person name="Eichinger L."/>
            <person name="Gallinger C."/>
            <person name="Pawlowski J."/>
            <person name="Sierra R."/>
            <person name="Euteneuer U."/>
            <person name="Pillet L."/>
            <person name="Moustafa A."/>
            <person name="Platzer M."/>
            <person name="Groth M."/>
            <person name="Szafranski K."/>
            <person name="Schliwa M."/>
        </authorList>
    </citation>
    <scope>NUCLEOTIDE SEQUENCE [LARGE SCALE GENOMIC DNA]</scope>
</reference>
<evidence type="ECO:0000313" key="2">
    <source>
        <dbReference type="EMBL" id="ETO18645.1"/>
    </source>
</evidence>
<dbReference type="AlphaFoldDB" id="X6MX91"/>
<feature type="region of interest" description="Disordered" evidence="1">
    <location>
        <begin position="142"/>
        <end position="193"/>
    </location>
</feature>
<keyword evidence="3" id="KW-1185">Reference proteome</keyword>
<sequence>PAKSMDNDDDDNTKRQSQKQRHSITLTDTLCLGMDPFLSDMNMNSSDGIKTNRNTCHNNVLGDMFTIVNDDGNDRQEHVELFESCSKPNRDTVDSNKASLVAPDSALVTIAETDTTSPQEQPKKGSLQEYIRSREAYQRQVKALARQGSKDAEHNQQLPPLQSQPIHNTERREEIKESHKEQIDAHNDDHVDIDPHNDHRRKWIKVAVCVSHFLLGVATYLSNEASTTFTSSDPPSRDTYNNTKKET</sequence>
<accession>X6MX91</accession>
<feature type="region of interest" description="Disordered" evidence="1">
    <location>
        <begin position="225"/>
        <end position="247"/>
    </location>
</feature>
<feature type="compositionally biased region" description="Basic and acidic residues" evidence="1">
    <location>
        <begin position="168"/>
        <end position="193"/>
    </location>
</feature>
<feature type="non-terminal residue" evidence="2">
    <location>
        <position position="1"/>
    </location>
</feature>